<reference evidence="4" key="1">
    <citation type="submission" date="2016-11" db="UniProtKB">
        <authorList>
            <consortium name="WormBaseParasite"/>
        </authorList>
    </citation>
    <scope>IDENTIFICATION</scope>
</reference>
<dbReference type="WBParaSite" id="BXY_0371200.1">
    <property type="protein sequence ID" value="BXY_0371200.1"/>
    <property type="gene ID" value="BXY_0371200"/>
</dbReference>
<protein>
    <submittedName>
        <fullName evidence="1">(pine wood nematode) hypothetical protein</fullName>
    </submittedName>
</protein>
<evidence type="ECO:0000313" key="3">
    <source>
        <dbReference type="Proteomes" id="UP000659654"/>
    </source>
</evidence>
<evidence type="ECO:0000313" key="2">
    <source>
        <dbReference type="Proteomes" id="UP000095284"/>
    </source>
</evidence>
<organism evidence="2 4">
    <name type="scientific">Bursaphelenchus xylophilus</name>
    <name type="common">Pinewood nematode worm</name>
    <name type="synonym">Aphelenchoides xylophilus</name>
    <dbReference type="NCBI Taxonomy" id="6326"/>
    <lineage>
        <taxon>Eukaryota</taxon>
        <taxon>Metazoa</taxon>
        <taxon>Ecdysozoa</taxon>
        <taxon>Nematoda</taxon>
        <taxon>Chromadorea</taxon>
        <taxon>Rhabditida</taxon>
        <taxon>Tylenchina</taxon>
        <taxon>Tylenchomorpha</taxon>
        <taxon>Aphelenchoidea</taxon>
        <taxon>Aphelenchoididae</taxon>
        <taxon>Bursaphelenchus</taxon>
    </lineage>
</organism>
<dbReference type="EMBL" id="CAJFDI010000005">
    <property type="protein sequence ID" value="CAD5231632.1"/>
    <property type="molecule type" value="Genomic_DNA"/>
</dbReference>
<proteinExistence type="predicted"/>
<dbReference type="EMBL" id="CAJFCV020000005">
    <property type="protein sequence ID" value="CAG9122886.1"/>
    <property type="molecule type" value="Genomic_DNA"/>
</dbReference>
<sequence>MSVISTLKHLIQRRNQATLSCFESPREALLSDGESNIRLQREFLARVNDGKVMKVKKITLTEPLLGKKSFKLD</sequence>
<dbReference type="OrthoDB" id="10454626at2759"/>
<reference evidence="1" key="2">
    <citation type="submission" date="2020-09" db="EMBL/GenBank/DDBJ databases">
        <authorList>
            <person name="Kikuchi T."/>
        </authorList>
    </citation>
    <scope>NUCLEOTIDE SEQUENCE</scope>
    <source>
        <strain evidence="1">Ka4C1</strain>
    </source>
</reference>
<dbReference type="Proteomes" id="UP000095284">
    <property type="component" value="Unplaced"/>
</dbReference>
<dbReference type="Proteomes" id="UP000582659">
    <property type="component" value="Unassembled WGS sequence"/>
</dbReference>
<dbReference type="AlphaFoldDB" id="A0A1I7RSK8"/>
<evidence type="ECO:0000313" key="4">
    <source>
        <dbReference type="WBParaSite" id="BXY_0371200.1"/>
    </source>
</evidence>
<gene>
    <name evidence="1" type="ORF">BXYJ_LOCUS11728</name>
</gene>
<dbReference type="Proteomes" id="UP000659654">
    <property type="component" value="Unassembled WGS sequence"/>
</dbReference>
<keyword evidence="3" id="KW-1185">Reference proteome</keyword>
<accession>A0A1I7RSK8</accession>
<evidence type="ECO:0000313" key="1">
    <source>
        <dbReference type="EMBL" id="CAD5231632.1"/>
    </source>
</evidence>
<name>A0A1I7RSK8_BURXY</name>